<dbReference type="Proteomes" id="UP000749293">
    <property type="component" value="Unassembled WGS sequence"/>
</dbReference>
<dbReference type="OrthoDB" id="19102at2759"/>
<comment type="subcellular location">
    <subcellularLocation>
        <location evidence="1 7">Endoplasmic reticulum membrane</location>
        <topology evidence="1 7">Multi-pass membrane protein</topology>
    </subcellularLocation>
</comment>
<name>A0A9P4YQ34_9HYPO</name>
<evidence type="ECO:0000256" key="4">
    <source>
        <dbReference type="ARBA" id="ARBA00022824"/>
    </source>
</evidence>
<dbReference type="RefSeq" id="XP_035318305.1">
    <property type="nucleotide sequence ID" value="XM_035466536.1"/>
</dbReference>
<keyword evidence="3 7" id="KW-0812">Transmembrane</keyword>
<gene>
    <name evidence="9" type="ORF">GMORB2_4562</name>
</gene>
<dbReference type="PANTHER" id="PTHR11009">
    <property type="entry name" value="DER1-LIKE PROTEIN, DERLIN"/>
    <property type="match status" value="1"/>
</dbReference>
<dbReference type="Pfam" id="PF04511">
    <property type="entry name" value="DER1"/>
    <property type="match status" value="1"/>
</dbReference>
<evidence type="ECO:0000256" key="6">
    <source>
        <dbReference type="ARBA" id="ARBA00023136"/>
    </source>
</evidence>
<evidence type="ECO:0000256" key="5">
    <source>
        <dbReference type="ARBA" id="ARBA00022989"/>
    </source>
</evidence>
<protein>
    <recommendedName>
        <fullName evidence="7">Derlin</fullName>
    </recommendedName>
</protein>
<feature type="transmembrane region" description="Helical" evidence="7">
    <location>
        <begin position="21"/>
        <end position="50"/>
    </location>
</feature>
<feature type="region of interest" description="Disordered" evidence="8">
    <location>
        <begin position="237"/>
        <end position="268"/>
    </location>
</feature>
<comment type="similarity">
    <text evidence="2 7">Belongs to the derlin family.</text>
</comment>
<evidence type="ECO:0000313" key="10">
    <source>
        <dbReference type="Proteomes" id="UP000749293"/>
    </source>
</evidence>
<dbReference type="GeneID" id="55970790"/>
<sequence length="268" mass="29378">MSAEGSIMDAYFRAPPISRSLATAAFTLSIAIYMGVVSGGPFIFAPYYIFKFPPEIWRFVTAFLITGPNMGLLFDSYFLYQYLSQLEVGNPRFPRKEDFVWYLMFVSGVIVTINYIFSLPFVMFLPALVVALCYTATQDQRGMKTNFYFISIPAQLTPYCMILINLVFPGAAMTMLLQVQGLLAAHLFNFLTNIWPQFGGTGKSLLPTPPFLTKVVDSVRGASETIGGVASRAVSGESAARSTGQATGAFSGPLPASWRSRGPGRRLG</sequence>
<keyword evidence="10" id="KW-1185">Reference proteome</keyword>
<dbReference type="SUPFAM" id="SSF144091">
    <property type="entry name" value="Rhomboid-like"/>
    <property type="match status" value="1"/>
</dbReference>
<keyword evidence="5 7" id="KW-1133">Transmembrane helix</keyword>
<dbReference type="EMBL" id="JAANYQ010000022">
    <property type="protein sequence ID" value="KAF4119653.1"/>
    <property type="molecule type" value="Genomic_DNA"/>
</dbReference>
<evidence type="ECO:0000256" key="7">
    <source>
        <dbReference type="RuleBase" id="RU363059"/>
    </source>
</evidence>
<evidence type="ECO:0000256" key="8">
    <source>
        <dbReference type="SAM" id="MobiDB-lite"/>
    </source>
</evidence>
<dbReference type="AlphaFoldDB" id="A0A9P4YQ34"/>
<keyword evidence="4 7" id="KW-0256">Endoplasmic reticulum</keyword>
<keyword evidence="6 7" id="KW-0472">Membrane</keyword>
<organism evidence="9 10">
    <name type="scientific">Geosmithia morbida</name>
    <dbReference type="NCBI Taxonomy" id="1094350"/>
    <lineage>
        <taxon>Eukaryota</taxon>
        <taxon>Fungi</taxon>
        <taxon>Dikarya</taxon>
        <taxon>Ascomycota</taxon>
        <taxon>Pezizomycotina</taxon>
        <taxon>Sordariomycetes</taxon>
        <taxon>Hypocreomycetidae</taxon>
        <taxon>Hypocreales</taxon>
        <taxon>Bionectriaceae</taxon>
        <taxon>Geosmithia</taxon>
    </lineage>
</organism>
<dbReference type="GO" id="GO:0006950">
    <property type="term" value="P:response to stress"/>
    <property type="evidence" value="ECO:0007669"/>
    <property type="project" value="UniProtKB-ARBA"/>
</dbReference>
<feature type="transmembrane region" description="Helical" evidence="7">
    <location>
        <begin position="56"/>
        <end position="80"/>
    </location>
</feature>
<comment type="caution">
    <text evidence="9">The sequence shown here is derived from an EMBL/GenBank/DDBJ whole genome shotgun (WGS) entry which is preliminary data.</text>
</comment>
<dbReference type="InterPro" id="IPR035952">
    <property type="entry name" value="Rhomboid-like_sf"/>
</dbReference>
<dbReference type="GO" id="GO:0005789">
    <property type="term" value="C:endoplasmic reticulum membrane"/>
    <property type="evidence" value="ECO:0007669"/>
    <property type="project" value="UniProtKB-SubCell"/>
</dbReference>
<evidence type="ECO:0000256" key="3">
    <source>
        <dbReference type="ARBA" id="ARBA00022692"/>
    </source>
</evidence>
<evidence type="ECO:0000256" key="2">
    <source>
        <dbReference type="ARBA" id="ARBA00008917"/>
    </source>
</evidence>
<proteinExistence type="inferred from homology"/>
<accession>A0A9P4YQ34</accession>
<comment type="function">
    <text evidence="7">May be involved in the degradation of misfolded endoplasmic reticulum (ER) luminal proteins.</text>
</comment>
<dbReference type="InterPro" id="IPR007599">
    <property type="entry name" value="DER1"/>
</dbReference>
<reference evidence="9" key="1">
    <citation type="submission" date="2020-03" db="EMBL/GenBank/DDBJ databases">
        <title>Site-based positive gene gene selection in Geosmithia morbida across the United States reveals a broad range of putative effectors and factors for local host and environmental adapation.</title>
        <authorList>
            <person name="Onufrak A."/>
            <person name="Murdoch R.W."/>
            <person name="Gazis R."/>
            <person name="Huff M."/>
            <person name="Staton M."/>
            <person name="Klingeman W."/>
            <person name="Hadziabdic D."/>
        </authorList>
    </citation>
    <scope>NUCLEOTIDE SEQUENCE</scope>
    <source>
        <strain evidence="9">1262</strain>
    </source>
</reference>
<feature type="transmembrane region" description="Helical" evidence="7">
    <location>
        <begin position="147"/>
        <end position="168"/>
    </location>
</feature>
<feature type="transmembrane region" description="Helical" evidence="7">
    <location>
        <begin position="100"/>
        <end position="127"/>
    </location>
</feature>
<evidence type="ECO:0000256" key="1">
    <source>
        <dbReference type="ARBA" id="ARBA00004477"/>
    </source>
</evidence>
<evidence type="ECO:0000313" key="9">
    <source>
        <dbReference type="EMBL" id="KAF4119653.1"/>
    </source>
</evidence>